<reference evidence="2" key="2">
    <citation type="submission" date="2015-11" db="EMBL/GenBank/DDBJ databases">
        <authorList>
            <person name="Zhang Y."/>
            <person name="Guo Z."/>
        </authorList>
    </citation>
    <scope>NUCLEOTIDE SEQUENCE</scope>
    <source>
        <strain evidence="2">1</strain>
    </source>
</reference>
<dbReference type="EMBL" id="AP014854">
    <property type="protein sequence ID" value="BAS00614.1"/>
    <property type="molecule type" value="Genomic_DNA"/>
</dbReference>
<protein>
    <submittedName>
        <fullName evidence="1 2">Phage protein</fullName>
    </submittedName>
</protein>
<sequence>MADDSGLSRLQQRLAAIPQDVKEAVQPALEKQAEAMARTMKTLVPRETGALADSIAVTPGGESTPAYSQPGGSMVVPANAAAITVGNTDVRYGHLVEYGTAKAHAHPFFWPSVRLHGGQAKQAIKRAVGRAVRKNWGKGS</sequence>
<keyword evidence="3" id="KW-1185">Reference proteome</keyword>
<reference evidence="1" key="1">
    <citation type="journal article" date="2015" name="Genome Announc.">
        <title>Complete Genome Sequence of the Bacteriochlorophyll b-Producing Photosynthetic Bacterium Blastochloris viridis.</title>
        <authorList>
            <person name="Tsukatani Y."/>
            <person name="Hirose Y."/>
            <person name="Harada J."/>
            <person name="Misawa N."/>
            <person name="Mori K."/>
            <person name="Inoue K."/>
            <person name="Tamiaki H."/>
        </authorList>
    </citation>
    <scope>NUCLEOTIDE SEQUENCE [LARGE SCALE GENOMIC DNA]</scope>
    <source>
        <strain evidence="1">DSM 133</strain>
    </source>
</reference>
<gene>
    <name evidence="1" type="ORF">BV133_3020</name>
    <name evidence="2" type="ORF">BVIRIDIS_11710</name>
</gene>
<dbReference type="RefSeq" id="WP_055037278.1">
    <property type="nucleotide sequence ID" value="NZ_AP014854.2"/>
</dbReference>
<dbReference type="PATRIC" id="fig|1079.6.peg.1789"/>
<dbReference type="OrthoDB" id="8480914at2"/>
<reference evidence="3" key="3">
    <citation type="journal article" date="2016" name="Genome Announc.">
        <title>Revised genome sequence of the purple photosynthetic bacterium Blastochloris viridis.</title>
        <authorList>
            <person name="Liu L.N."/>
            <person name="Faulkner M."/>
            <person name="Liu X."/>
            <person name="Huang F."/>
            <person name="Darby A.C."/>
            <person name="Hall N."/>
        </authorList>
    </citation>
    <scope>NUCLEOTIDE SEQUENCE [LARGE SCALE GENOMIC DNA]</scope>
    <source>
        <strain evidence="3">ATCC 19567 / DSM 133 / F</strain>
    </source>
</reference>
<dbReference type="STRING" id="1079.BVIR_1726"/>
<name>A0A0H5BQA6_BLAVI</name>
<dbReference type="KEGG" id="bvr:BVIR_1726"/>
<dbReference type="EMBL" id="LN907867">
    <property type="protein sequence ID" value="CUU42165.1"/>
    <property type="molecule type" value="Genomic_DNA"/>
</dbReference>
<dbReference type="InterPro" id="IPR010064">
    <property type="entry name" value="HK97-gp10_tail"/>
</dbReference>
<evidence type="ECO:0000313" key="2">
    <source>
        <dbReference type="EMBL" id="CUU42165.1"/>
    </source>
</evidence>
<organism evidence="2 3">
    <name type="scientific">Blastochloris viridis</name>
    <name type="common">Rhodopseudomonas viridis</name>
    <dbReference type="NCBI Taxonomy" id="1079"/>
    <lineage>
        <taxon>Bacteria</taxon>
        <taxon>Pseudomonadati</taxon>
        <taxon>Pseudomonadota</taxon>
        <taxon>Alphaproteobacteria</taxon>
        <taxon>Hyphomicrobiales</taxon>
        <taxon>Blastochloridaceae</taxon>
        <taxon>Blastochloris</taxon>
    </lineage>
</organism>
<evidence type="ECO:0000313" key="3">
    <source>
        <dbReference type="Proteomes" id="UP000065734"/>
    </source>
</evidence>
<dbReference type="Pfam" id="PF04883">
    <property type="entry name" value="HK97-gp10_like"/>
    <property type="match status" value="1"/>
</dbReference>
<dbReference type="NCBIfam" id="TIGR01725">
    <property type="entry name" value="phge_HK97_gp10"/>
    <property type="match status" value="1"/>
</dbReference>
<accession>A0A0H5BQA6</accession>
<dbReference type="Proteomes" id="UP000065734">
    <property type="component" value="Chromosome I"/>
</dbReference>
<proteinExistence type="predicted"/>
<evidence type="ECO:0000313" key="1">
    <source>
        <dbReference type="EMBL" id="BAS00614.1"/>
    </source>
</evidence>
<dbReference type="AlphaFoldDB" id="A0A0H5BQA6"/>